<accession>A0A5N7CA38</accession>
<dbReference type="PANTHER" id="PTHR35910:SF1">
    <property type="entry name" value="2EXR DOMAIN-CONTAINING PROTEIN"/>
    <property type="match status" value="1"/>
</dbReference>
<dbReference type="Pfam" id="PF20150">
    <property type="entry name" value="2EXR"/>
    <property type="match status" value="1"/>
</dbReference>
<organism evidence="2">
    <name type="scientific">Petromyces alliaceus</name>
    <name type="common">Aspergillus alliaceus</name>
    <dbReference type="NCBI Taxonomy" id="209559"/>
    <lineage>
        <taxon>Eukaryota</taxon>
        <taxon>Fungi</taxon>
        <taxon>Dikarya</taxon>
        <taxon>Ascomycota</taxon>
        <taxon>Pezizomycotina</taxon>
        <taxon>Eurotiomycetes</taxon>
        <taxon>Eurotiomycetidae</taxon>
        <taxon>Eurotiales</taxon>
        <taxon>Aspergillaceae</taxon>
        <taxon>Aspergillus</taxon>
        <taxon>Aspergillus subgen. Circumdati</taxon>
    </lineage>
</organism>
<dbReference type="InterPro" id="IPR045518">
    <property type="entry name" value="2EXR"/>
</dbReference>
<dbReference type="OrthoDB" id="3540486at2759"/>
<sequence>MNNNSFHYFLQLPLELRRLIWKHCLPYRIAEEDIPGFLLDGNESRQVCWADRITYQNAQPPLIAFVNSESRQVALEQGRRLELEDATSLNYNVLWTGYEPSSSIAMFLSGAKDLGMQPSVVAEIIYHFSLKVLLDGADGADPFDSLWRRYHGVYDPLTNEEAYGTSICVESQSRLDIAMAAVSLHITRKAALKSGLFGLLGDAPVQIVDIDDEARSREFQALFREHALEKEPAVQTLFELFTSSRFQTAVEVWRRQDECIIFANMWESARKENLDILGTDPGSAWIPYLSKQEFINMSQYLPNEKHPWAKQARQSMTKLRPRIMVRYCTNECYMKEPPPKYFGT</sequence>
<reference evidence="2" key="1">
    <citation type="submission" date="2019-04" db="EMBL/GenBank/DDBJ databases">
        <title>Friends and foes A comparative genomics studyof 23 Aspergillus species from section Flavi.</title>
        <authorList>
            <consortium name="DOE Joint Genome Institute"/>
            <person name="Kjaerbolling I."/>
            <person name="Vesth T."/>
            <person name="Frisvad J.C."/>
            <person name="Nybo J.L."/>
            <person name="Theobald S."/>
            <person name="Kildgaard S."/>
            <person name="Isbrandt T."/>
            <person name="Kuo A."/>
            <person name="Sato A."/>
            <person name="Lyhne E.K."/>
            <person name="Kogle M.E."/>
            <person name="Wiebenga A."/>
            <person name="Kun R.S."/>
            <person name="Lubbers R.J."/>
            <person name="Makela M.R."/>
            <person name="Barry K."/>
            <person name="Chovatia M."/>
            <person name="Clum A."/>
            <person name="Daum C."/>
            <person name="Haridas S."/>
            <person name="He G."/>
            <person name="LaButti K."/>
            <person name="Lipzen A."/>
            <person name="Mondo S."/>
            <person name="Riley R."/>
            <person name="Salamov A."/>
            <person name="Simmons B.A."/>
            <person name="Magnuson J.K."/>
            <person name="Henrissat B."/>
            <person name="Mortensen U.H."/>
            <person name="Larsen T.O."/>
            <person name="Devries R.P."/>
            <person name="Grigoriev I.V."/>
            <person name="Machida M."/>
            <person name="Baker S.E."/>
            <person name="Andersen M.R."/>
        </authorList>
    </citation>
    <scope>NUCLEOTIDE SEQUENCE [LARGE SCALE GENOMIC DNA]</scope>
    <source>
        <strain evidence="2">IBT 14317</strain>
    </source>
</reference>
<evidence type="ECO:0000259" key="1">
    <source>
        <dbReference type="Pfam" id="PF20150"/>
    </source>
</evidence>
<feature type="domain" description="2EXR" evidence="1">
    <location>
        <begin position="6"/>
        <end position="79"/>
    </location>
</feature>
<name>A0A5N7CA38_PETAA</name>
<evidence type="ECO:0000313" key="2">
    <source>
        <dbReference type="EMBL" id="KAE8391002.1"/>
    </source>
</evidence>
<dbReference type="AlphaFoldDB" id="A0A5N7CA38"/>
<proteinExistence type="predicted"/>
<dbReference type="PANTHER" id="PTHR35910">
    <property type="entry name" value="2EXR DOMAIN-CONTAINING PROTEIN"/>
    <property type="match status" value="1"/>
</dbReference>
<dbReference type="Proteomes" id="UP000326877">
    <property type="component" value="Unassembled WGS sequence"/>
</dbReference>
<gene>
    <name evidence="2" type="ORF">BDV23DRAFT_193370</name>
</gene>
<protein>
    <recommendedName>
        <fullName evidence="1">2EXR domain-containing protein</fullName>
    </recommendedName>
</protein>
<dbReference type="EMBL" id="ML735249">
    <property type="protein sequence ID" value="KAE8391002.1"/>
    <property type="molecule type" value="Genomic_DNA"/>
</dbReference>